<feature type="compositionally biased region" description="Polar residues" evidence="1">
    <location>
        <begin position="69"/>
        <end position="81"/>
    </location>
</feature>
<dbReference type="Pfam" id="PF05036">
    <property type="entry name" value="SPOR"/>
    <property type="match status" value="1"/>
</dbReference>
<evidence type="ECO:0000259" key="2">
    <source>
        <dbReference type="PROSITE" id="PS51724"/>
    </source>
</evidence>
<keyword evidence="4" id="KW-1185">Reference proteome</keyword>
<dbReference type="STRING" id="717772.THIAE_06420"/>
<feature type="domain" description="SPOR" evidence="2">
    <location>
        <begin position="108"/>
        <end position="186"/>
    </location>
</feature>
<organism evidence="3 4">
    <name type="scientific">Thiomicrospira aerophila AL3</name>
    <dbReference type="NCBI Taxonomy" id="717772"/>
    <lineage>
        <taxon>Bacteria</taxon>
        <taxon>Pseudomonadati</taxon>
        <taxon>Pseudomonadota</taxon>
        <taxon>Gammaproteobacteria</taxon>
        <taxon>Thiotrichales</taxon>
        <taxon>Piscirickettsiaceae</taxon>
        <taxon>Thiomicrospira</taxon>
    </lineage>
</organism>
<gene>
    <name evidence="3" type="ORF">THIAE_06420</name>
</gene>
<evidence type="ECO:0000256" key="1">
    <source>
        <dbReference type="SAM" id="MobiDB-lite"/>
    </source>
</evidence>
<dbReference type="Gene3D" id="3.30.70.1070">
    <property type="entry name" value="Sporulation related repeat"/>
    <property type="match status" value="1"/>
</dbReference>
<evidence type="ECO:0000313" key="3">
    <source>
        <dbReference type="EMBL" id="AHF01436.1"/>
    </source>
</evidence>
<protein>
    <submittedName>
        <fullName evidence="3">Sporulation protein</fullName>
    </submittedName>
</protein>
<dbReference type="HOGENOM" id="CLU_1433875_0_0_6"/>
<evidence type="ECO:0000313" key="4">
    <source>
        <dbReference type="Proteomes" id="UP000005380"/>
    </source>
</evidence>
<dbReference type="KEGG" id="tao:THIAE_06420"/>
<dbReference type="RefSeq" id="WP_006459436.1">
    <property type="nucleotide sequence ID" value="NZ_CP007030.1"/>
</dbReference>
<dbReference type="Proteomes" id="UP000005380">
    <property type="component" value="Chromosome"/>
</dbReference>
<dbReference type="AlphaFoldDB" id="W0DX36"/>
<dbReference type="SUPFAM" id="SSF110997">
    <property type="entry name" value="Sporulation related repeat"/>
    <property type="match status" value="1"/>
</dbReference>
<reference evidence="3 4" key="1">
    <citation type="submission" date="2013-12" db="EMBL/GenBank/DDBJ databases">
        <authorList>
            <consortium name="DOE Joint Genome Institute"/>
            <person name="Kappler U."/>
            <person name="Huntemann M."/>
            <person name="Han J."/>
            <person name="Chen A."/>
            <person name="Kyrpides N."/>
            <person name="Mavromatis K."/>
            <person name="Markowitz V."/>
            <person name="Palaniappan K."/>
            <person name="Ivanova N."/>
            <person name="Schaumberg A."/>
            <person name="Pati A."/>
            <person name="Liolios K."/>
            <person name="Nordberg H.P."/>
            <person name="Cantor M.N."/>
            <person name="Hua S.X."/>
            <person name="Woyke T."/>
        </authorList>
    </citation>
    <scope>NUCLEOTIDE SEQUENCE [LARGE SCALE GENOMIC DNA]</scope>
    <source>
        <strain evidence="4">AL2</strain>
    </source>
</reference>
<dbReference type="InterPro" id="IPR036680">
    <property type="entry name" value="SPOR-like_sf"/>
</dbReference>
<name>W0DX36_9GAMM</name>
<dbReference type="OrthoDB" id="5612112at2"/>
<sequence>MDKLTKNRLTGAVIWLGALIWLVPQWYANPVDYPKLVFSGTKAAVDNLDDIDFDRLVSKPLASEIAVQSEPSTAVESSTAATPRPQVSRPANTSGSASAQLAEPVVAEITQPGFYVRLISYQNPDSALRLEQRLKPHYPVSIGSFTTSSGRFYTVRVGPYDTRAQAERVKAILDVELRVESIILDRTNQ</sequence>
<proteinExistence type="predicted"/>
<dbReference type="InParanoid" id="W0DX36"/>
<accession>W0DX36</accession>
<dbReference type="PROSITE" id="PS51724">
    <property type="entry name" value="SPOR"/>
    <property type="match status" value="1"/>
</dbReference>
<dbReference type="EMBL" id="CP007030">
    <property type="protein sequence ID" value="AHF01436.1"/>
    <property type="molecule type" value="Genomic_DNA"/>
</dbReference>
<dbReference type="eggNOG" id="COG3147">
    <property type="taxonomic scope" value="Bacteria"/>
</dbReference>
<dbReference type="GO" id="GO:0042834">
    <property type="term" value="F:peptidoglycan binding"/>
    <property type="evidence" value="ECO:0007669"/>
    <property type="project" value="InterPro"/>
</dbReference>
<feature type="region of interest" description="Disordered" evidence="1">
    <location>
        <begin position="68"/>
        <end position="95"/>
    </location>
</feature>
<dbReference type="InterPro" id="IPR007730">
    <property type="entry name" value="SPOR-like_dom"/>
</dbReference>